<evidence type="ECO:0000313" key="3">
    <source>
        <dbReference type="EMBL" id="KAJ0982727.1"/>
    </source>
</evidence>
<protein>
    <submittedName>
        <fullName evidence="3">Uncharacterized protein</fullName>
    </submittedName>
</protein>
<comment type="caution">
    <text evidence="3">The sequence shown here is derived from an EMBL/GenBank/DDBJ whole genome shotgun (WGS) entry which is preliminary data.</text>
</comment>
<dbReference type="EMBL" id="JAGGNH010000002">
    <property type="protein sequence ID" value="KAJ0982727.1"/>
    <property type="molecule type" value="Genomic_DNA"/>
</dbReference>
<proteinExistence type="predicted"/>
<feature type="compositionally biased region" description="Low complexity" evidence="1">
    <location>
        <begin position="95"/>
        <end position="107"/>
    </location>
</feature>
<feature type="region of interest" description="Disordered" evidence="1">
    <location>
        <begin position="95"/>
        <end position="124"/>
    </location>
</feature>
<dbReference type="PANTHER" id="PTHR31676">
    <property type="entry name" value="T31J12.3 PROTEIN-RELATED"/>
    <property type="match status" value="1"/>
</dbReference>
<keyword evidence="4" id="KW-1185">Reference proteome</keyword>
<evidence type="ECO:0000256" key="2">
    <source>
        <dbReference type="SAM" id="SignalP"/>
    </source>
</evidence>
<gene>
    <name evidence="3" type="ORF">J5N97_010982</name>
</gene>
<feature type="chain" id="PRO_5038550082" evidence="2">
    <location>
        <begin position="28"/>
        <end position="142"/>
    </location>
</feature>
<dbReference type="InterPro" id="IPR036758">
    <property type="entry name" value="At5g01610-like"/>
</dbReference>
<sequence>MATLHRGFSPSSILVLLLLLLVVISSASPVHEILSKYGFPPGLFPDAAKHYALSPHGDFVVALDNPCYVQLTEIFYYEKIISGKLEFGRISDLSGIRSRSSSFGSPSPVSPPRPTKATSSSRFKRRHQALPLIASMNYKMGG</sequence>
<dbReference type="Pfam" id="PF04398">
    <property type="entry name" value="DUF538"/>
    <property type="match status" value="1"/>
</dbReference>
<evidence type="ECO:0000313" key="4">
    <source>
        <dbReference type="Proteomes" id="UP001085076"/>
    </source>
</evidence>
<dbReference type="PANTHER" id="PTHR31676:SF96">
    <property type="entry name" value="EXPRESSED PROTEIN"/>
    <property type="match status" value="1"/>
</dbReference>
<dbReference type="SUPFAM" id="SSF141562">
    <property type="entry name" value="At5g01610-like"/>
    <property type="match status" value="1"/>
</dbReference>
<dbReference type="InterPro" id="IPR007493">
    <property type="entry name" value="DUF538"/>
</dbReference>
<accession>A0A9D5HP50</accession>
<reference evidence="3" key="1">
    <citation type="submission" date="2021-03" db="EMBL/GenBank/DDBJ databases">
        <authorList>
            <person name="Li Z."/>
            <person name="Yang C."/>
        </authorList>
    </citation>
    <scope>NUCLEOTIDE SEQUENCE</scope>
    <source>
        <strain evidence="3">Dzin_1.0</strain>
        <tissue evidence="3">Leaf</tissue>
    </source>
</reference>
<reference evidence="3" key="2">
    <citation type="journal article" date="2022" name="Hortic Res">
        <title>The genome of Dioscorea zingiberensis sheds light on the biosynthesis, origin and evolution of the medicinally important diosgenin saponins.</title>
        <authorList>
            <person name="Li Y."/>
            <person name="Tan C."/>
            <person name="Li Z."/>
            <person name="Guo J."/>
            <person name="Li S."/>
            <person name="Chen X."/>
            <person name="Wang C."/>
            <person name="Dai X."/>
            <person name="Yang H."/>
            <person name="Song W."/>
            <person name="Hou L."/>
            <person name="Xu J."/>
            <person name="Tong Z."/>
            <person name="Xu A."/>
            <person name="Yuan X."/>
            <person name="Wang W."/>
            <person name="Yang Q."/>
            <person name="Chen L."/>
            <person name="Sun Z."/>
            <person name="Wang K."/>
            <person name="Pan B."/>
            <person name="Chen J."/>
            <person name="Bao Y."/>
            <person name="Liu F."/>
            <person name="Qi X."/>
            <person name="Gang D.R."/>
            <person name="Wen J."/>
            <person name="Li J."/>
        </authorList>
    </citation>
    <scope>NUCLEOTIDE SEQUENCE</scope>
    <source>
        <strain evidence="3">Dzin_1.0</strain>
    </source>
</reference>
<feature type="signal peptide" evidence="2">
    <location>
        <begin position="1"/>
        <end position="27"/>
    </location>
</feature>
<dbReference type="Proteomes" id="UP001085076">
    <property type="component" value="Miscellaneous, Linkage group lg02"/>
</dbReference>
<keyword evidence="2" id="KW-0732">Signal</keyword>
<name>A0A9D5HP50_9LILI</name>
<dbReference type="Gene3D" id="2.30.240.10">
    <property type="entry name" value="At5g01610-like"/>
    <property type="match status" value="1"/>
</dbReference>
<organism evidence="3 4">
    <name type="scientific">Dioscorea zingiberensis</name>
    <dbReference type="NCBI Taxonomy" id="325984"/>
    <lineage>
        <taxon>Eukaryota</taxon>
        <taxon>Viridiplantae</taxon>
        <taxon>Streptophyta</taxon>
        <taxon>Embryophyta</taxon>
        <taxon>Tracheophyta</taxon>
        <taxon>Spermatophyta</taxon>
        <taxon>Magnoliopsida</taxon>
        <taxon>Liliopsida</taxon>
        <taxon>Dioscoreales</taxon>
        <taxon>Dioscoreaceae</taxon>
        <taxon>Dioscorea</taxon>
    </lineage>
</organism>
<evidence type="ECO:0000256" key="1">
    <source>
        <dbReference type="SAM" id="MobiDB-lite"/>
    </source>
</evidence>
<dbReference type="AlphaFoldDB" id="A0A9D5HP50"/>